<organism evidence="2 3">
    <name type="scientific">Hebeloma cylindrosporum</name>
    <dbReference type="NCBI Taxonomy" id="76867"/>
    <lineage>
        <taxon>Eukaryota</taxon>
        <taxon>Fungi</taxon>
        <taxon>Dikarya</taxon>
        <taxon>Basidiomycota</taxon>
        <taxon>Agaricomycotina</taxon>
        <taxon>Agaricomycetes</taxon>
        <taxon>Agaricomycetidae</taxon>
        <taxon>Agaricales</taxon>
        <taxon>Agaricineae</taxon>
        <taxon>Hymenogastraceae</taxon>
        <taxon>Hebeloma</taxon>
    </lineage>
</organism>
<accession>A0A0C3BR95</accession>
<dbReference type="HOGENOM" id="CLU_1034610_0_0_1"/>
<name>A0A0C3BR95_HEBCY</name>
<gene>
    <name evidence="2" type="ORF">M413DRAFT_12447</name>
</gene>
<dbReference type="Proteomes" id="UP000053424">
    <property type="component" value="Unassembled WGS sequence"/>
</dbReference>
<dbReference type="EMBL" id="KN831787">
    <property type="protein sequence ID" value="KIM39170.1"/>
    <property type="molecule type" value="Genomic_DNA"/>
</dbReference>
<evidence type="ECO:0000313" key="3">
    <source>
        <dbReference type="Proteomes" id="UP000053424"/>
    </source>
</evidence>
<feature type="compositionally biased region" description="Polar residues" evidence="1">
    <location>
        <begin position="260"/>
        <end position="269"/>
    </location>
</feature>
<feature type="region of interest" description="Disordered" evidence="1">
    <location>
        <begin position="200"/>
        <end position="269"/>
    </location>
</feature>
<proteinExistence type="predicted"/>
<reference evidence="3" key="2">
    <citation type="submission" date="2015-01" db="EMBL/GenBank/DDBJ databases">
        <title>Evolutionary Origins and Diversification of the Mycorrhizal Mutualists.</title>
        <authorList>
            <consortium name="DOE Joint Genome Institute"/>
            <consortium name="Mycorrhizal Genomics Consortium"/>
            <person name="Kohler A."/>
            <person name="Kuo A."/>
            <person name="Nagy L.G."/>
            <person name="Floudas D."/>
            <person name="Copeland A."/>
            <person name="Barry K.W."/>
            <person name="Cichocki N."/>
            <person name="Veneault-Fourrey C."/>
            <person name="LaButti K."/>
            <person name="Lindquist E.A."/>
            <person name="Lipzen A."/>
            <person name="Lundell T."/>
            <person name="Morin E."/>
            <person name="Murat C."/>
            <person name="Riley R."/>
            <person name="Ohm R."/>
            <person name="Sun H."/>
            <person name="Tunlid A."/>
            <person name="Henrissat B."/>
            <person name="Grigoriev I.V."/>
            <person name="Hibbett D.S."/>
            <person name="Martin F."/>
        </authorList>
    </citation>
    <scope>NUCLEOTIDE SEQUENCE [LARGE SCALE GENOMIC DNA]</scope>
    <source>
        <strain evidence="3">h7</strain>
    </source>
</reference>
<feature type="compositionally biased region" description="Basic and acidic residues" evidence="1">
    <location>
        <begin position="217"/>
        <end position="226"/>
    </location>
</feature>
<evidence type="ECO:0000313" key="2">
    <source>
        <dbReference type="EMBL" id="KIM39170.1"/>
    </source>
</evidence>
<evidence type="ECO:0000256" key="1">
    <source>
        <dbReference type="SAM" id="MobiDB-lite"/>
    </source>
</evidence>
<reference evidence="2 3" key="1">
    <citation type="submission" date="2014-04" db="EMBL/GenBank/DDBJ databases">
        <authorList>
            <consortium name="DOE Joint Genome Institute"/>
            <person name="Kuo A."/>
            <person name="Gay G."/>
            <person name="Dore J."/>
            <person name="Kohler A."/>
            <person name="Nagy L.G."/>
            <person name="Floudas D."/>
            <person name="Copeland A."/>
            <person name="Barry K.W."/>
            <person name="Cichocki N."/>
            <person name="Veneault-Fourrey C."/>
            <person name="LaButti K."/>
            <person name="Lindquist E.A."/>
            <person name="Lipzen A."/>
            <person name="Lundell T."/>
            <person name="Morin E."/>
            <person name="Murat C."/>
            <person name="Sun H."/>
            <person name="Tunlid A."/>
            <person name="Henrissat B."/>
            <person name="Grigoriev I.V."/>
            <person name="Hibbett D.S."/>
            <person name="Martin F."/>
            <person name="Nordberg H.P."/>
            <person name="Cantor M.N."/>
            <person name="Hua S.X."/>
        </authorList>
    </citation>
    <scope>NUCLEOTIDE SEQUENCE [LARGE SCALE GENOMIC DNA]</scope>
    <source>
        <strain evidence="3">h7</strain>
    </source>
</reference>
<dbReference type="AlphaFoldDB" id="A0A0C3BR95"/>
<feature type="compositionally biased region" description="Basic and acidic residues" evidence="1">
    <location>
        <begin position="238"/>
        <end position="254"/>
    </location>
</feature>
<sequence length="269" mass="30012">MSTVLSTPTTDKYPPVNNHSVFQSGKTIYTLKHPDNTSGATVPVTIHIGAIFEIFDHHDVIQRLTDITTELKRAPGLQQVLQVLECSCSWGWPPFWDTILELYCILSNIVSLTDLNITRHASGGSSLLTQPAAIDAKPKHKHFPPKSASHHKCHSLLSTLASAGYAHHPPSSPKVLIDHFPVLVSNALITTGLATFAHQKTRKMEEHQRCQAKKKAKETERHDERKKSKRVTVWKQNYADHELNQPHPSDEHITMIDSDQPLTSKTIGA</sequence>
<protein>
    <submittedName>
        <fullName evidence="2">Uncharacterized protein</fullName>
    </submittedName>
</protein>
<keyword evidence="3" id="KW-1185">Reference proteome</keyword>